<reference evidence="1" key="1">
    <citation type="submission" date="2022-04" db="EMBL/GenBank/DDBJ databases">
        <title>Genome of the entomopathogenic fungus Entomophthora muscae.</title>
        <authorList>
            <person name="Elya C."/>
            <person name="Lovett B.R."/>
            <person name="Lee E."/>
            <person name="Macias A.M."/>
            <person name="Hajek A.E."/>
            <person name="De Bivort B.L."/>
            <person name="Kasson M.T."/>
            <person name="De Fine Licht H.H."/>
            <person name="Stajich J.E."/>
        </authorList>
    </citation>
    <scope>NUCLEOTIDE SEQUENCE</scope>
    <source>
        <strain evidence="1">Berkeley</strain>
    </source>
</reference>
<keyword evidence="2" id="KW-1185">Reference proteome</keyword>
<accession>A0ACC2T9X5</accession>
<evidence type="ECO:0000313" key="2">
    <source>
        <dbReference type="Proteomes" id="UP001165960"/>
    </source>
</evidence>
<sequence length="298" mass="34071">MSQVIAMPEGSGRVGSLTSEQEEVLADIKVKLREAGLLNEKRHDDHFLLRFLRARKFNLENAFTMLKNFEEWRVEWEVDRLVEEFKLPYEETISELYPRFYHQVDRIGRPIYCEQLGKVDVNKIFDTLCPDEQDATVKRDTALKLMLKYFIIGYEYLLKVRFPAASEKEGRHIEQCYTILDLKGVALSQANTVIPFVRETAKIAQDYYPEMMGKMVIINTPMLFRGAFALVKPFLDPVTQSKIELIGGSYKSTLEKDVAPENIPVLFGGSCDCCPEGCHASDVGPWNPTTSKIQKAEA</sequence>
<protein>
    <submittedName>
        <fullName evidence="1">Cytosolic factor, phosphatidylinositol/phosphatidylcholine transfer protein</fullName>
    </submittedName>
</protein>
<organism evidence="1 2">
    <name type="scientific">Entomophthora muscae</name>
    <dbReference type="NCBI Taxonomy" id="34485"/>
    <lineage>
        <taxon>Eukaryota</taxon>
        <taxon>Fungi</taxon>
        <taxon>Fungi incertae sedis</taxon>
        <taxon>Zoopagomycota</taxon>
        <taxon>Entomophthoromycotina</taxon>
        <taxon>Entomophthoromycetes</taxon>
        <taxon>Entomophthorales</taxon>
        <taxon>Entomophthoraceae</taxon>
        <taxon>Entomophthora</taxon>
    </lineage>
</organism>
<dbReference type="EMBL" id="QTSX02003215">
    <property type="protein sequence ID" value="KAJ9071428.1"/>
    <property type="molecule type" value="Genomic_DNA"/>
</dbReference>
<evidence type="ECO:0000313" key="1">
    <source>
        <dbReference type="EMBL" id="KAJ9071428.1"/>
    </source>
</evidence>
<name>A0ACC2T9X5_9FUNG</name>
<gene>
    <name evidence="1" type="primary">SEC14_3</name>
    <name evidence="1" type="ORF">DSO57_1036951</name>
</gene>
<dbReference type="Proteomes" id="UP001165960">
    <property type="component" value="Unassembled WGS sequence"/>
</dbReference>
<comment type="caution">
    <text evidence="1">The sequence shown here is derived from an EMBL/GenBank/DDBJ whole genome shotgun (WGS) entry which is preliminary data.</text>
</comment>
<proteinExistence type="predicted"/>